<feature type="domain" description="Phosphomannose isomerase type I catalytic" evidence="14">
    <location>
        <begin position="5"/>
        <end position="151"/>
    </location>
</feature>
<dbReference type="PANTHER" id="PTHR10309:SF0">
    <property type="entry name" value="MANNOSE-6-PHOSPHATE ISOMERASE"/>
    <property type="match status" value="1"/>
</dbReference>
<dbReference type="InterPro" id="IPR046456">
    <property type="entry name" value="PMI_typeI_C"/>
</dbReference>
<evidence type="ECO:0000313" key="17">
    <source>
        <dbReference type="Proteomes" id="UP001642501"/>
    </source>
</evidence>
<dbReference type="Proteomes" id="UP001642501">
    <property type="component" value="Unassembled WGS sequence"/>
</dbReference>
<dbReference type="Pfam" id="PF20511">
    <property type="entry name" value="PMI_typeI_cat"/>
    <property type="match status" value="1"/>
</dbReference>
<dbReference type="PIRSF" id="PIRSF001480">
    <property type="entry name" value="Mannose-6-phosphate_isomerase"/>
    <property type="match status" value="1"/>
</dbReference>
<comment type="catalytic activity">
    <reaction evidence="1 10">
        <text>D-mannose 6-phosphate = D-fructose 6-phosphate</text>
        <dbReference type="Rhea" id="RHEA:12356"/>
        <dbReference type="ChEBI" id="CHEBI:58735"/>
        <dbReference type="ChEBI" id="CHEBI:61527"/>
        <dbReference type="EC" id="5.3.1.8"/>
    </reaction>
</comment>
<dbReference type="GO" id="GO:0004476">
    <property type="term" value="F:mannose-6-phosphate isomerase activity"/>
    <property type="evidence" value="ECO:0007669"/>
    <property type="project" value="UniProtKB-EC"/>
</dbReference>
<evidence type="ECO:0000256" key="8">
    <source>
        <dbReference type="ARBA" id="ARBA00022833"/>
    </source>
</evidence>
<comment type="function">
    <text evidence="2">Involved in the synthesis of the GDP-mannose and dolichol-phosphate-mannose required for a number of critical mannosyl transfer reactions.</text>
</comment>
<keyword evidence="8 10" id="KW-0862">Zinc</keyword>
<dbReference type="EC" id="5.3.1.8" evidence="5 10"/>
<dbReference type="InterPro" id="IPR046457">
    <property type="entry name" value="PMI_typeI_cat"/>
</dbReference>
<dbReference type="PROSITE" id="PS00965">
    <property type="entry name" value="PMI_I_1"/>
    <property type="match status" value="1"/>
</dbReference>
<evidence type="ECO:0000256" key="2">
    <source>
        <dbReference type="ARBA" id="ARBA00002564"/>
    </source>
</evidence>
<feature type="domain" description="Phosphomannose isomerase type I helical insertion" evidence="15">
    <location>
        <begin position="167"/>
        <end position="268"/>
    </location>
</feature>
<evidence type="ECO:0000256" key="6">
    <source>
        <dbReference type="ARBA" id="ARBA00018236"/>
    </source>
</evidence>
<evidence type="ECO:0000256" key="4">
    <source>
        <dbReference type="ARBA" id="ARBA00010772"/>
    </source>
</evidence>
<gene>
    <name evidence="16" type="primary">PMI1</name>
    <name evidence="16" type="ORF">SEPCBS57363_006009</name>
</gene>
<dbReference type="PROSITE" id="PS00966">
    <property type="entry name" value="PMI_I_2"/>
    <property type="match status" value="1"/>
</dbReference>
<dbReference type="InterPro" id="IPR011051">
    <property type="entry name" value="RmlC_Cupin_sf"/>
</dbReference>
<evidence type="ECO:0000256" key="10">
    <source>
        <dbReference type="RuleBase" id="RU000611"/>
    </source>
</evidence>
<comment type="caution">
    <text evidence="16">The sequence shown here is derived from an EMBL/GenBank/DDBJ whole genome shotgun (WGS) entry which is preliminary data.</text>
</comment>
<dbReference type="InterPro" id="IPR046458">
    <property type="entry name" value="PMI_typeI_hel"/>
</dbReference>
<dbReference type="Pfam" id="PF01238">
    <property type="entry name" value="PMI_typeI_C"/>
    <property type="match status" value="1"/>
</dbReference>
<reference evidence="16 17" key="1">
    <citation type="submission" date="2024-01" db="EMBL/GenBank/DDBJ databases">
        <authorList>
            <person name="Allen C."/>
            <person name="Tagirdzhanova G."/>
        </authorList>
    </citation>
    <scope>NUCLEOTIDE SEQUENCE [LARGE SCALE GENOMIC DNA]</scope>
    <source>
        <strain evidence="16 17">CBS 573.63</strain>
    </source>
</reference>
<keyword evidence="7" id="KW-0479">Metal-binding</keyword>
<dbReference type="CDD" id="cd07011">
    <property type="entry name" value="cupin_PMI_type_I_N"/>
    <property type="match status" value="1"/>
</dbReference>
<evidence type="ECO:0000256" key="7">
    <source>
        <dbReference type="ARBA" id="ARBA00022723"/>
    </source>
</evidence>
<dbReference type="Gene3D" id="2.60.120.10">
    <property type="entry name" value="Jelly Rolls"/>
    <property type="match status" value="2"/>
</dbReference>
<dbReference type="SUPFAM" id="SSF51182">
    <property type="entry name" value="RmlC-like cupins"/>
    <property type="match status" value="1"/>
</dbReference>
<evidence type="ECO:0000256" key="5">
    <source>
        <dbReference type="ARBA" id="ARBA00011956"/>
    </source>
</evidence>
<evidence type="ECO:0000256" key="3">
    <source>
        <dbReference type="ARBA" id="ARBA00004666"/>
    </source>
</evidence>
<evidence type="ECO:0000256" key="9">
    <source>
        <dbReference type="ARBA" id="ARBA00023235"/>
    </source>
</evidence>
<name>A0ABP0E359_9PEZI</name>
<feature type="domain" description="Phosphomannose isomerase type I C-terminal" evidence="13">
    <location>
        <begin position="356"/>
        <end position="403"/>
    </location>
</feature>
<dbReference type="PANTHER" id="PTHR10309">
    <property type="entry name" value="MANNOSE-6-PHOSPHATE ISOMERASE"/>
    <property type="match status" value="1"/>
</dbReference>
<evidence type="ECO:0000259" key="14">
    <source>
        <dbReference type="Pfam" id="PF20511"/>
    </source>
</evidence>
<evidence type="ECO:0000313" key="16">
    <source>
        <dbReference type="EMBL" id="CAK7274136.1"/>
    </source>
</evidence>
<evidence type="ECO:0000256" key="1">
    <source>
        <dbReference type="ARBA" id="ARBA00000757"/>
    </source>
</evidence>
<dbReference type="Gene3D" id="1.10.441.10">
    <property type="entry name" value="Phosphomannose Isomerase, domain 2"/>
    <property type="match status" value="1"/>
</dbReference>
<proteinExistence type="inferred from homology"/>
<sequence length="456" mass="49255">MQIPLLRLECGVNSYDWGKKGEDSVVAQYAAATPAPGFSIQADKSYAELWMGTHPSNPSKDVETGRYLLDLVQDNEALLGSTIAAKYDHKLPFLFKVLSVNKALSIQAHPNKKLAEQLHARDPKNYPDDNHKPEMAIAITPFEGLCGFRPLAEIAFFLENVPAFRALVGEDVSSSFTSTIERLSENAEKKKEALRLLFSALMSAAQEDLEKATAALLAEVDAAETSSGAESFAAGGVEATSGVVLVKLIKRLYSEFGVDYGIFNLFFLNHVTLAPGEALFLQADDIHAYISGDIIECMAASDNVVRAGFTPKFKDVPTLTSMLTYSYAPIDEQKMHPVDYPYATLNRIAYSSGSQSTLYDPPIEEFSVVRTAIKGNGGKATLDPLAGPSIIICTGGRGTISVGPKVGPVGEGYVYFVGATAETVLEAKGLNDGEEFVTFLAFCEIEEDKTDESKGQ</sequence>
<comment type="cofactor">
    <cofactor evidence="10">
        <name>Zn(2+)</name>
        <dbReference type="ChEBI" id="CHEBI:29105"/>
    </cofactor>
    <text evidence="10">Binds 1 zinc ion per subunit.</text>
</comment>
<comment type="similarity">
    <text evidence="4 11">Belongs to the mannose-6-phosphate isomerase type 1 family.</text>
</comment>
<dbReference type="PRINTS" id="PR00714">
    <property type="entry name" value="MAN6PISMRASE"/>
</dbReference>
<keyword evidence="17" id="KW-1185">Reference proteome</keyword>
<evidence type="ECO:0000256" key="12">
    <source>
        <dbReference type="RuleBase" id="RU004248"/>
    </source>
</evidence>
<dbReference type="InterPro" id="IPR001250">
    <property type="entry name" value="Man6P_Isoase-1"/>
</dbReference>
<keyword evidence="9 10" id="KW-0413">Isomerase</keyword>
<dbReference type="InterPro" id="IPR014710">
    <property type="entry name" value="RmlC-like_jellyroll"/>
</dbReference>
<accession>A0ABP0E359</accession>
<protein>
    <recommendedName>
        <fullName evidence="6 10">Mannose-6-phosphate isomerase</fullName>
        <ecNumber evidence="5 10">5.3.1.8</ecNumber>
    </recommendedName>
</protein>
<comment type="pathway">
    <text evidence="3 12">Nucleotide-sugar biosynthesis; GDP-alpha-D-mannose biosynthesis; alpha-D-mannose 1-phosphate from D-fructose 6-phosphate: step 1/2.</text>
</comment>
<dbReference type="Pfam" id="PF20512">
    <property type="entry name" value="PMI_typeI_hel"/>
    <property type="match status" value="1"/>
</dbReference>
<evidence type="ECO:0000256" key="11">
    <source>
        <dbReference type="RuleBase" id="RU004189"/>
    </source>
</evidence>
<dbReference type="InterPro" id="IPR018050">
    <property type="entry name" value="Pmannose_isomerase-type1_CS"/>
</dbReference>
<organism evidence="16 17">
    <name type="scientific">Sporothrix epigloea</name>
    <dbReference type="NCBI Taxonomy" id="1892477"/>
    <lineage>
        <taxon>Eukaryota</taxon>
        <taxon>Fungi</taxon>
        <taxon>Dikarya</taxon>
        <taxon>Ascomycota</taxon>
        <taxon>Pezizomycotina</taxon>
        <taxon>Sordariomycetes</taxon>
        <taxon>Sordariomycetidae</taxon>
        <taxon>Ophiostomatales</taxon>
        <taxon>Ophiostomataceae</taxon>
        <taxon>Sporothrix</taxon>
    </lineage>
</organism>
<evidence type="ECO:0000259" key="15">
    <source>
        <dbReference type="Pfam" id="PF20512"/>
    </source>
</evidence>
<dbReference type="NCBIfam" id="TIGR00218">
    <property type="entry name" value="manA"/>
    <property type="match status" value="1"/>
</dbReference>
<dbReference type="InterPro" id="IPR016305">
    <property type="entry name" value="Mannose-6-P_Isomerase"/>
</dbReference>
<dbReference type="EMBL" id="CAWUOM010000156">
    <property type="protein sequence ID" value="CAK7274136.1"/>
    <property type="molecule type" value="Genomic_DNA"/>
</dbReference>
<evidence type="ECO:0000259" key="13">
    <source>
        <dbReference type="Pfam" id="PF01238"/>
    </source>
</evidence>